<evidence type="ECO:0000256" key="2">
    <source>
        <dbReference type="SAM" id="Phobius"/>
    </source>
</evidence>
<evidence type="ECO:0008006" key="5">
    <source>
        <dbReference type="Google" id="ProtNLM"/>
    </source>
</evidence>
<dbReference type="RefSeq" id="WP_071932784.1">
    <property type="nucleotide sequence ID" value="NZ_CP016804.1"/>
</dbReference>
<dbReference type="KEGG" id="hhsr:HSR6_0634"/>
<protein>
    <recommendedName>
        <fullName evidence="5">Sulfatase</fullName>
    </recommendedName>
</protein>
<feature type="transmembrane region" description="Helical" evidence="2">
    <location>
        <begin position="20"/>
        <end position="39"/>
    </location>
</feature>
<dbReference type="GeneID" id="30417157"/>
<organism evidence="3 4">
    <name type="scientific">Halodesulfurarchaeum formicicum</name>
    <dbReference type="NCBI Taxonomy" id="1873524"/>
    <lineage>
        <taxon>Archaea</taxon>
        <taxon>Methanobacteriati</taxon>
        <taxon>Methanobacteriota</taxon>
        <taxon>Stenosarchaea group</taxon>
        <taxon>Halobacteria</taxon>
        <taxon>Halobacteriales</taxon>
        <taxon>Halobacteriaceae</taxon>
        <taxon>Halodesulfurarchaeum</taxon>
    </lineage>
</organism>
<dbReference type="SUPFAM" id="SSF53649">
    <property type="entry name" value="Alkaline phosphatase-like"/>
    <property type="match status" value="1"/>
</dbReference>
<dbReference type="InterPro" id="IPR017850">
    <property type="entry name" value="Alkaline_phosphatase_core_sf"/>
</dbReference>
<proteinExistence type="predicted"/>
<dbReference type="EMBL" id="CP016804">
    <property type="protein sequence ID" value="APE95094.1"/>
    <property type="molecule type" value="Genomic_DNA"/>
</dbReference>
<evidence type="ECO:0000313" key="3">
    <source>
        <dbReference type="EMBL" id="APE95094.1"/>
    </source>
</evidence>
<keyword evidence="2" id="KW-1133">Transmembrane helix</keyword>
<dbReference type="Proteomes" id="UP000186165">
    <property type="component" value="Chromosome"/>
</dbReference>
<feature type="region of interest" description="Disordered" evidence="1">
    <location>
        <begin position="295"/>
        <end position="315"/>
    </location>
</feature>
<keyword evidence="4" id="KW-1185">Reference proteome</keyword>
<name>A0A1J1AAC5_9EURY</name>
<gene>
    <name evidence="3" type="ORF">HSR6_0634</name>
</gene>
<reference evidence="4" key="1">
    <citation type="submission" date="2016-08" db="EMBL/GenBank/DDBJ databases">
        <title>Discovery of first anaerobic lithoheterotrophic haloarchae widely represented in hypersaline habitats.</title>
        <authorList>
            <person name="Sorokin D.Y."/>
            <person name="Kublanov I.V."/>
            <person name="Roman P."/>
            <person name="Sinninghe Damste J.S."/>
            <person name="Golyshin P.N."/>
            <person name="Rojo D."/>
            <person name="Ciordia S."/>
            <person name="Mena Md.C."/>
            <person name="Ferrer M."/>
            <person name="Smedile F."/>
            <person name="Messina E."/>
            <person name="La Cono V."/>
            <person name="Yakimov M.M."/>
        </authorList>
    </citation>
    <scope>NUCLEOTIDE SEQUENCE [LARGE SCALE GENOMIC DNA]</scope>
    <source>
        <strain evidence="4">HSR6</strain>
    </source>
</reference>
<accession>A0A1J1AAC5</accession>
<dbReference type="Gene3D" id="3.40.720.10">
    <property type="entry name" value="Alkaline Phosphatase, subunit A"/>
    <property type="match status" value="1"/>
</dbReference>
<evidence type="ECO:0000256" key="1">
    <source>
        <dbReference type="SAM" id="MobiDB-lite"/>
    </source>
</evidence>
<evidence type="ECO:0000313" key="4">
    <source>
        <dbReference type="Proteomes" id="UP000186165"/>
    </source>
</evidence>
<dbReference type="AlphaFoldDB" id="A0A1J1AAC5"/>
<keyword evidence="2" id="KW-0812">Transmembrane</keyword>
<sequence>MATNVRAWVADTRERMDEDILGGLQLGAYYLYVGLWLTLSTRLRFGTPAYEREWDLLVILDTCRTDALAAVADEYDFLDEREAIWSPGSTSSEWVSHTFDRKYASSISRTAYVTANPHSEEVLRNRLLPPQYVATPVTWPDWNPVEPEVFGLLDEVWADSRSERLGITPPEAVTDRAISVGREADVDRIVVHYMQPHAPYIADAIESEDPVSETCAEPFEPLRRGEIDQATVWDHYLDNLRLVLDEVTVLLENVDADRVAITADHGEAFGEWGFYEHPVGCPLPAVKRVPWVETTATDQGTRDPPPVTTGPAEHDVADHLRDLGYR</sequence>
<dbReference type="OrthoDB" id="100846at2157"/>
<keyword evidence="2" id="KW-0472">Membrane</keyword>